<evidence type="ECO:0000313" key="1">
    <source>
        <dbReference type="EMBL" id="KAF2639767.1"/>
    </source>
</evidence>
<gene>
    <name evidence="1" type="ORF">P280DRAFT_47788</name>
</gene>
<sequence length="190" mass="21156">MTANPSSLSDLLLARWRGRSVPWSFGERCSMCWALAIDGPSLHQLRQHNTLPHLNHLQLIYFTMQKVNHNVGTTTVPIESIPFISPSSRAQASRHPTISYPRSLCIHAHRSSSTTLSLLNLLDCSCTIRTNCPSASIFLSCTYHNELKRLCQHFTSTGTANVSERGNAWLSAVTDEKGEQNTNRVGELPQ</sequence>
<dbReference type="Proteomes" id="UP000799753">
    <property type="component" value="Unassembled WGS sequence"/>
</dbReference>
<reference evidence="1" key="1">
    <citation type="journal article" date="2020" name="Stud. Mycol.">
        <title>101 Dothideomycetes genomes: a test case for predicting lifestyles and emergence of pathogens.</title>
        <authorList>
            <person name="Haridas S."/>
            <person name="Albert R."/>
            <person name="Binder M."/>
            <person name="Bloem J."/>
            <person name="Labutti K."/>
            <person name="Salamov A."/>
            <person name="Andreopoulos B."/>
            <person name="Baker S."/>
            <person name="Barry K."/>
            <person name="Bills G."/>
            <person name="Bluhm B."/>
            <person name="Cannon C."/>
            <person name="Castanera R."/>
            <person name="Culley D."/>
            <person name="Daum C."/>
            <person name="Ezra D."/>
            <person name="Gonzalez J."/>
            <person name="Henrissat B."/>
            <person name="Kuo A."/>
            <person name="Liang C."/>
            <person name="Lipzen A."/>
            <person name="Lutzoni F."/>
            <person name="Magnuson J."/>
            <person name="Mondo S."/>
            <person name="Nolan M."/>
            <person name="Ohm R."/>
            <person name="Pangilinan J."/>
            <person name="Park H.-J."/>
            <person name="Ramirez L."/>
            <person name="Alfaro M."/>
            <person name="Sun H."/>
            <person name="Tritt A."/>
            <person name="Yoshinaga Y."/>
            <person name="Zwiers L.-H."/>
            <person name="Turgeon B."/>
            <person name="Goodwin S."/>
            <person name="Spatafora J."/>
            <person name="Crous P."/>
            <person name="Grigoriev I."/>
        </authorList>
    </citation>
    <scope>NUCLEOTIDE SEQUENCE</scope>
    <source>
        <strain evidence="1">CBS 473.64</strain>
    </source>
</reference>
<proteinExistence type="predicted"/>
<dbReference type="AlphaFoldDB" id="A0A6A6RX86"/>
<dbReference type="EMBL" id="MU006786">
    <property type="protein sequence ID" value="KAF2639767.1"/>
    <property type="molecule type" value="Genomic_DNA"/>
</dbReference>
<keyword evidence="2" id="KW-1185">Reference proteome</keyword>
<protein>
    <submittedName>
        <fullName evidence="1">Uncharacterized protein</fullName>
    </submittedName>
</protein>
<name>A0A6A6RX86_9PLEO</name>
<organism evidence="1 2">
    <name type="scientific">Massarina eburnea CBS 473.64</name>
    <dbReference type="NCBI Taxonomy" id="1395130"/>
    <lineage>
        <taxon>Eukaryota</taxon>
        <taxon>Fungi</taxon>
        <taxon>Dikarya</taxon>
        <taxon>Ascomycota</taxon>
        <taxon>Pezizomycotina</taxon>
        <taxon>Dothideomycetes</taxon>
        <taxon>Pleosporomycetidae</taxon>
        <taxon>Pleosporales</taxon>
        <taxon>Massarineae</taxon>
        <taxon>Massarinaceae</taxon>
        <taxon>Massarina</taxon>
    </lineage>
</organism>
<evidence type="ECO:0000313" key="2">
    <source>
        <dbReference type="Proteomes" id="UP000799753"/>
    </source>
</evidence>
<accession>A0A6A6RX86</accession>